<dbReference type="Pfam" id="PF02775">
    <property type="entry name" value="TPP_enzyme_C"/>
    <property type="match status" value="1"/>
</dbReference>
<keyword evidence="2 3" id="KW-0786">Thiamine pyrophosphate</keyword>
<evidence type="ECO:0000259" key="5">
    <source>
        <dbReference type="Pfam" id="PF02775"/>
    </source>
</evidence>
<dbReference type="GO" id="GO:0019752">
    <property type="term" value="P:carboxylic acid metabolic process"/>
    <property type="evidence" value="ECO:0007669"/>
    <property type="project" value="UniProtKB-ARBA"/>
</dbReference>
<dbReference type="InterPro" id="IPR047211">
    <property type="entry name" value="POXB-like"/>
</dbReference>
<dbReference type="InterPro" id="IPR047210">
    <property type="entry name" value="TPP_PYR_POXB-like"/>
</dbReference>
<dbReference type="InterPro" id="IPR029061">
    <property type="entry name" value="THDP-binding"/>
</dbReference>
<dbReference type="Proteomes" id="UP000234456">
    <property type="component" value="Unassembled WGS sequence"/>
</dbReference>
<dbReference type="InterPro" id="IPR012000">
    <property type="entry name" value="Thiamin_PyroP_enz_cen_dom"/>
</dbReference>
<comment type="similarity">
    <text evidence="1 3">Belongs to the TPP enzyme family.</text>
</comment>
<name>A0A2N4TVF7_RALPI</name>
<comment type="caution">
    <text evidence="7">The sequence shown here is derived from an EMBL/GenBank/DDBJ whole genome shotgun (WGS) entry which is preliminary data.</text>
</comment>
<dbReference type="Gene3D" id="3.40.50.970">
    <property type="match status" value="2"/>
</dbReference>
<protein>
    <submittedName>
        <fullName evidence="7">Thiamine pyrophosphate-requiring protein</fullName>
    </submittedName>
</protein>
<dbReference type="InterPro" id="IPR011766">
    <property type="entry name" value="TPP_enzyme_TPP-bd"/>
</dbReference>
<sequence length="598" mass="65016">MRATVSDFLVARLYDWGVRRIFGYPGDGINGMFGALQRAGGKIEFVQVRHEEMAAFMASAHAKFTGELGVCMATSGPGATHLITGLYDARLDHMSVLAITGQQARTAVGGHYQQEVDLAAMFRDVAGAFVHQASMPAQVRHLLDRAVRIAIGQRRVTALVLPNDLQEMPYTEPPRAHGTVHSGVGYSAPSVIPQAADLERAADILNSGRRVAMLVGAGALGASAEVAAVAETLGAGVAKALLGKAVLPDELPYVTGAIGLLGTEPSWELMSHCDTLLMVGSGFPYAEFLPKEGQARGVQIDLDPGMLGLRYPMEVNLVGDSAQTLRALLPLLQRKTDRYWPDRIARWNDSWWKTLEDRALQPAYPVNPQRVFWELSPKLPSNVIVTSDSGTCANWYARDLKFKPGMMGSLSGGLASMGAAVPYAIAAKFAYPDRPVIALVGDGAMQMNNMAELITVSKYWKRWKSPKWICMVLNNQDLNEVTWEQRVMEGDPKFPASQDIPDVPYHRFAELIGLKGIYVDNPDQLAGAWDEALDADRPVVLEVKTDPDVPPLPPHVTLQQARNFATALAYGDPDASGVLRGTARQVLSALFPVHKDKE</sequence>
<dbReference type="EMBL" id="PKQE01000001">
    <property type="protein sequence ID" value="PLC43698.1"/>
    <property type="molecule type" value="Genomic_DNA"/>
</dbReference>
<gene>
    <name evidence="7" type="ORF">C0Q88_03020</name>
</gene>
<dbReference type="Gene3D" id="3.40.50.1220">
    <property type="entry name" value="TPP-binding domain"/>
    <property type="match status" value="1"/>
</dbReference>
<organism evidence="7 8">
    <name type="scientific">Ralstonia pickettii</name>
    <name type="common">Burkholderia pickettii</name>
    <dbReference type="NCBI Taxonomy" id="329"/>
    <lineage>
        <taxon>Bacteria</taxon>
        <taxon>Pseudomonadati</taxon>
        <taxon>Pseudomonadota</taxon>
        <taxon>Betaproteobacteria</taxon>
        <taxon>Burkholderiales</taxon>
        <taxon>Burkholderiaceae</taxon>
        <taxon>Ralstonia</taxon>
    </lineage>
</organism>
<evidence type="ECO:0000259" key="4">
    <source>
        <dbReference type="Pfam" id="PF00205"/>
    </source>
</evidence>
<dbReference type="GO" id="GO:0030976">
    <property type="term" value="F:thiamine pyrophosphate binding"/>
    <property type="evidence" value="ECO:0007669"/>
    <property type="project" value="InterPro"/>
</dbReference>
<accession>A0A2N4TVF7</accession>
<dbReference type="InterPro" id="IPR012001">
    <property type="entry name" value="Thiamin_PyroP_enz_TPP-bd_dom"/>
</dbReference>
<dbReference type="SUPFAM" id="SSF52467">
    <property type="entry name" value="DHS-like NAD/FAD-binding domain"/>
    <property type="match status" value="1"/>
</dbReference>
<dbReference type="PANTHER" id="PTHR42981">
    <property type="entry name" value="PYRUVATE DEHYDROGENASE [UBIQUINONE]"/>
    <property type="match status" value="1"/>
</dbReference>
<feature type="domain" description="Thiamine pyrophosphate enzyme N-terminal TPP-binding" evidence="6">
    <location>
        <begin position="4"/>
        <end position="121"/>
    </location>
</feature>
<evidence type="ECO:0000256" key="3">
    <source>
        <dbReference type="RuleBase" id="RU362132"/>
    </source>
</evidence>
<dbReference type="InterPro" id="IPR029035">
    <property type="entry name" value="DHS-like_NAD/FAD-binding_dom"/>
</dbReference>
<dbReference type="GO" id="GO:0003824">
    <property type="term" value="F:catalytic activity"/>
    <property type="evidence" value="ECO:0007669"/>
    <property type="project" value="InterPro"/>
</dbReference>
<dbReference type="PROSITE" id="PS00187">
    <property type="entry name" value="TPP_ENZYMES"/>
    <property type="match status" value="1"/>
</dbReference>
<dbReference type="CDD" id="cd07039">
    <property type="entry name" value="TPP_PYR_POX"/>
    <property type="match status" value="1"/>
</dbReference>
<dbReference type="PANTHER" id="PTHR42981:SF2">
    <property type="entry name" value="PYRUVATE DEHYDROGENASE [UBIQUINONE]"/>
    <property type="match status" value="1"/>
</dbReference>
<dbReference type="SUPFAM" id="SSF52518">
    <property type="entry name" value="Thiamin diphosphate-binding fold (THDP-binding)"/>
    <property type="match status" value="2"/>
</dbReference>
<proteinExistence type="inferred from homology"/>
<dbReference type="CDD" id="cd02014">
    <property type="entry name" value="TPP_POX"/>
    <property type="match status" value="1"/>
</dbReference>
<dbReference type="Pfam" id="PF00205">
    <property type="entry name" value="TPP_enzyme_M"/>
    <property type="match status" value="1"/>
</dbReference>
<dbReference type="Pfam" id="PF02776">
    <property type="entry name" value="TPP_enzyme_N"/>
    <property type="match status" value="1"/>
</dbReference>
<dbReference type="AlphaFoldDB" id="A0A2N4TVF7"/>
<reference evidence="7 8" key="1">
    <citation type="submission" date="2017-12" db="EMBL/GenBank/DDBJ databases">
        <title>Draft genome sequence of Ralstonia pickettii 52.</title>
        <authorList>
            <person name="Zheng B."/>
        </authorList>
    </citation>
    <scope>NUCLEOTIDE SEQUENCE [LARGE SCALE GENOMIC DNA]</scope>
    <source>
        <strain evidence="7 8">52</strain>
    </source>
</reference>
<evidence type="ECO:0000313" key="8">
    <source>
        <dbReference type="Proteomes" id="UP000234456"/>
    </source>
</evidence>
<evidence type="ECO:0000259" key="6">
    <source>
        <dbReference type="Pfam" id="PF02776"/>
    </source>
</evidence>
<dbReference type="NCBIfam" id="NF006129">
    <property type="entry name" value="PRK08273.1"/>
    <property type="match status" value="1"/>
</dbReference>
<evidence type="ECO:0000256" key="1">
    <source>
        <dbReference type="ARBA" id="ARBA00007812"/>
    </source>
</evidence>
<feature type="domain" description="Thiamine pyrophosphate enzyme TPP-binding" evidence="5">
    <location>
        <begin position="388"/>
        <end position="543"/>
    </location>
</feature>
<feature type="domain" description="Thiamine pyrophosphate enzyme central" evidence="4">
    <location>
        <begin position="198"/>
        <end position="328"/>
    </location>
</feature>
<evidence type="ECO:0000256" key="2">
    <source>
        <dbReference type="ARBA" id="ARBA00023052"/>
    </source>
</evidence>
<evidence type="ECO:0000313" key="7">
    <source>
        <dbReference type="EMBL" id="PLC43698.1"/>
    </source>
</evidence>
<dbReference type="InterPro" id="IPR000399">
    <property type="entry name" value="TPP-bd_CS"/>
</dbReference>
<dbReference type="GO" id="GO:0000287">
    <property type="term" value="F:magnesium ion binding"/>
    <property type="evidence" value="ECO:0007669"/>
    <property type="project" value="InterPro"/>
</dbReference>
<dbReference type="InterPro" id="IPR047212">
    <property type="entry name" value="TPP_POXB-like"/>
</dbReference>
<dbReference type="OrthoDB" id="2254214at2"/>
<dbReference type="RefSeq" id="WP_102064302.1">
    <property type="nucleotide sequence ID" value="NZ_PKQE01000001.1"/>
</dbReference>